<sequence>MALMQDWEYRSRKKTNTSARQVEQYHRSKSAVLNIQDENQAFRPGNFQRSSASSARDSKSGETKGPREGYLKCGVAHYVSKCPDASEEEKKDLLRSRRGLPCGGRQEHSHQW</sequence>
<dbReference type="Proteomes" id="UP000602510">
    <property type="component" value="Unassembled WGS sequence"/>
</dbReference>
<comment type="caution">
    <text evidence="2">The sequence shown here is derived from an EMBL/GenBank/DDBJ whole genome shotgun (WGS) entry which is preliminary data.</text>
</comment>
<evidence type="ECO:0000256" key="1">
    <source>
        <dbReference type="SAM" id="MobiDB-lite"/>
    </source>
</evidence>
<accession>A0A833SQU8</accession>
<feature type="region of interest" description="Disordered" evidence="1">
    <location>
        <begin position="84"/>
        <end position="112"/>
    </location>
</feature>
<feature type="compositionally biased region" description="Basic and acidic residues" evidence="1">
    <location>
        <begin position="56"/>
        <end position="69"/>
    </location>
</feature>
<name>A0A833SQU8_PHYIN</name>
<gene>
    <name evidence="2" type="ORF">GN244_ATG09747</name>
</gene>
<dbReference type="EMBL" id="WSZM01000218">
    <property type="protein sequence ID" value="KAF4038132.1"/>
    <property type="molecule type" value="Genomic_DNA"/>
</dbReference>
<protein>
    <submittedName>
        <fullName evidence="2">Uncharacterized protein</fullName>
    </submittedName>
</protein>
<evidence type="ECO:0000313" key="3">
    <source>
        <dbReference type="Proteomes" id="UP000602510"/>
    </source>
</evidence>
<feature type="region of interest" description="Disordered" evidence="1">
    <location>
        <begin position="1"/>
        <end position="69"/>
    </location>
</feature>
<keyword evidence="3" id="KW-1185">Reference proteome</keyword>
<reference evidence="2" key="1">
    <citation type="submission" date="2020-04" db="EMBL/GenBank/DDBJ databases">
        <title>Hybrid Assembly of Korean Phytophthora infestans isolates.</title>
        <authorList>
            <person name="Prokchorchik M."/>
            <person name="Lee Y."/>
            <person name="Seo J."/>
            <person name="Cho J.-H."/>
            <person name="Park Y.-E."/>
            <person name="Jang D.-C."/>
            <person name="Im J.-S."/>
            <person name="Choi J.-G."/>
            <person name="Park H.-J."/>
            <person name="Lee G.-B."/>
            <person name="Lee Y.-G."/>
            <person name="Hong S.-Y."/>
            <person name="Cho K."/>
            <person name="Sohn K.H."/>
        </authorList>
    </citation>
    <scope>NUCLEOTIDE SEQUENCE</scope>
    <source>
        <strain evidence="2">KR_1_A1</strain>
    </source>
</reference>
<proteinExistence type="predicted"/>
<organism evidence="2 3">
    <name type="scientific">Phytophthora infestans</name>
    <name type="common">Potato late blight agent</name>
    <name type="synonym">Botrytis infestans</name>
    <dbReference type="NCBI Taxonomy" id="4787"/>
    <lineage>
        <taxon>Eukaryota</taxon>
        <taxon>Sar</taxon>
        <taxon>Stramenopiles</taxon>
        <taxon>Oomycota</taxon>
        <taxon>Peronosporomycetes</taxon>
        <taxon>Peronosporales</taxon>
        <taxon>Peronosporaceae</taxon>
        <taxon>Phytophthora</taxon>
    </lineage>
</organism>
<dbReference type="AlphaFoldDB" id="A0A833SQU8"/>
<evidence type="ECO:0000313" key="2">
    <source>
        <dbReference type="EMBL" id="KAF4038132.1"/>
    </source>
</evidence>